<evidence type="ECO:0000313" key="3">
    <source>
        <dbReference type="EMBL" id="POV99760.1"/>
    </source>
</evidence>
<feature type="region of interest" description="Disordered" evidence="1">
    <location>
        <begin position="73"/>
        <end position="110"/>
    </location>
</feature>
<reference evidence="3 4" key="1">
    <citation type="submission" date="2017-12" db="EMBL/GenBank/DDBJ databases">
        <title>Gene loss provides genomic basis for host adaptation in cereal stripe rust fungi.</title>
        <authorList>
            <person name="Xia C."/>
        </authorList>
    </citation>
    <scope>NUCLEOTIDE SEQUENCE [LARGE SCALE GENOMIC DNA]</scope>
    <source>
        <strain evidence="3 4">93TX-2</strain>
    </source>
</reference>
<dbReference type="InterPro" id="IPR001841">
    <property type="entry name" value="Znf_RING"/>
</dbReference>
<dbReference type="SUPFAM" id="SSF57850">
    <property type="entry name" value="RING/U-box"/>
    <property type="match status" value="1"/>
</dbReference>
<comment type="caution">
    <text evidence="3">The sequence shown here is derived from an EMBL/GenBank/DDBJ whole genome shotgun (WGS) entry which is preliminary data.</text>
</comment>
<dbReference type="InterPro" id="IPR013083">
    <property type="entry name" value="Znf_RING/FYVE/PHD"/>
</dbReference>
<reference evidence="4" key="3">
    <citation type="journal article" date="2018" name="Mol. Plant Microbe Interact.">
        <title>Genome sequence resources for the wheat stripe rust pathogen (Puccinia striiformis f. sp. tritici) and the barley stripe rust pathogen (Puccinia striiformis f. sp. hordei).</title>
        <authorList>
            <person name="Xia C."/>
            <person name="Wang M."/>
            <person name="Yin C."/>
            <person name="Cornejo O.E."/>
            <person name="Hulbert S.H."/>
            <person name="Chen X."/>
        </authorList>
    </citation>
    <scope>NUCLEOTIDE SEQUENCE [LARGE SCALE GENOMIC DNA]</scope>
    <source>
        <strain evidence="4">93TX-2</strain>
    </source>
</reference>
<dbReference type="Gene3D" id="3.30.40.10">
    <property type="entry name" value="Zinc/RING finger domain, C3HC4 (zinc finger)"/>
    <property type="match status" value="1"/>
</dbReference>
<feature type="compositionally biased region" description="Low complexity" evidence="1">
    <location>
        <begin position="94"/>
        <end position="108"/>
    </location>
</feature>
<organism evidence="3 4">
    <name type="scientific">Puccinia striiformis</name>
    <dbReference type="NCBI Taxonomy" id="27350"/>
    <lineage>
        <taxon>Eukaryota</taxon>
        <taxon>Fungi</taxon>
        <taxon>Dikarya</taxon>
        <taxon>Basidiomycota</taxon>
        <taxon>Pucciniomycotina</taxon>
        <taxon>Pucciniomycetes</taxon>
        <taxon>Pucciniales</taxon>
        <taxon>Pucciniaceae</taxon>
        <taxon>Puccinia</taxon>
    </lineage>
</organism>
<feature type="region of interest" description="Disordered" evidence="1">
    <location>
        <begin position="1"/>
        <end position="24"/>
    </location>
</feature>
<feature type="compositionally biased region" description="Polar residues" evidence="1">
    <location>
        <begin position="1"/>
        <end position="19"/>
    </location>
</feature>
<proteinExistence type="predicted"/>
<protein>
    <recommendedName>
        <fullName evidence="2">RING-type domain-containing protein</fullName>
    </recommendedName>
</protein>
<name>A0A2S4UR85_9BASI</name>
<feature type="domain" description="RING-type" evidence="2">
    <location>
        <begin position="144"/>
        <end position="175"/>
    </location>
</feature>
<dbReference type="AlphaFoldDB" id="A0A2S4UR85"/>
<dbReference type="Proteomes" id="UP000238274">
    <property type="component" value="Unassembled WGS sequence"/>
</dbReference>
<dbReference type="Pfam" id="PF13639">
    <property type="entry name" value="zf-RING_2"/>
    <property type="match status" value="1"/>
</dbReference>
<reference evidence="4" key="2">
    <citation type="journal article" date="2018" name="BMC Genomics">
        <title>Genomic insights into host adaptation between the wheat stripe rust pathogen (Puccinia striiformis f. sp. tritici) and the barley stripe rust pathogen (Puccinia striiformis f. sp. hordei).</title>
        <authorList>
            <person name="Xia C."/>
            <person name="Wang M."/>
            <person name="Yin C."/>
            <person name="Cornejo O.E."/>
            <person name="Hulbert S.H."/>
            <person name="Chen X."/>
        </authorList>
    </citation>
    <scope>NUCLEOTIDE SEQUENCE [LARGE SCALE GENOMIC DNA]</scope>
    <source>
        <strain evidence="4">93TX-2</strain>
    </source>
</reference>
<dbReference type="OrthoDB" id="2495271at2759"/>
<accession>A0A2S4UR85</accession>
<sequence length="180" mass="19835">MTIDTNSSFANPRHTSATSFIKHESSRSCLPEPIHAAAEHGDFLGILMGGNPSSHIQCFVQYHRPKPTFCRGRFAPSSPSSDDGLWPPSDRPWTSSSSFSQSTDTGNSQLDADHLHQYNIDQILNSLGNALSAFSLSLHQTISTCGMCLEDYQSDDLVLVLPCHSSHFFHRHCLRSSEGE</sequence>
<evidence type="ECO:0000256" key="1">
    <source>
        <dbReference type="SAM" id="MobiDB-lite"/>
    </source>
</evidence>
<dbReference type="EMBL" id="PKSM01000266">
    <property type="protein sequence ID" value="POV99760.1"/>
    <property type="molecule type" value="Genomic_DNA"/>
</dbReference>
<dbReference type="VEuPathDB" id="FungiDB:PSHT_13389"/>
<dbReference type="VEuPathDB" id="FungiDB:PSTT_13350"/>
<evidence type="ECO:0000313" key="4">
    <source>
        <dbReference type="Proteomes" id="UP000238274"/>
    </source>
</evidence>
<gene>
    <name evidence="3" type="ORF">PSHT_13389</name>
</gene>
<evidence type="ECO:0000259" key="2">
    <source>
        <dbReference type="Pfam" id="PF13639"/>
    </source>
</evidence>
<keyword evidence="4" id="KW-1185">Reference proteome</keyword>